<protein>
    <recommendedName>
        <fullName evidence="3">NYN domain-containing protein</fullName>
    </recommendedName>
</protein>
<dbReference type="Gene3D" id="3.40.50.1010">
    <property type="entry name" value="5'-nuclease"/>
    <property type="match status" value="1"/>
</dbReference>
<dbReference type="EMBL" id="CP120370">
    <property type="protein sequence ID" value="WEX81294.1"/>
    <property type="molecule type" value="Genomic_DNA"/>
</dbReference>
<evidence type="ECO:0000313" key="1">
    <source>
        <dbReference type="EMBL" id="WEX81294.1"/>
    </source>
</evidence>
<proteinExistence type="predicted"/>
<evidence type="ECO:0008006" key="3">
    <source>
        <dbReference type="Google" id="ProtNLM"/>
    </source>
</evidence>
<sequence>MGDRFAYQVAKEHGCRLLYIGEDFAKTSRALQQQQDELVAASFSHDAKISAAVLSRRSSGKMSQ</sequence>
<keyword evidence="2" id="KW-1185">Reference proteome</keyword>
<dbReference type="RefSeq" id="WP_280732035.1">
    <property type="nucleotide sequence ID" value="NZ_CP120367.1"/>
</dbReference>
<reference evidence="1 2" key="1">
    <citation type="submission" date="2023-03" db="EMBL/GenBank/DDBJ databases">
        <authorList>
            <person name="Kaur S."/>
            <person name="Espinosa-Saiz D."/>
            <person name="Velazquez E."/>
            <person name="Menendez E."/>
            <person name="diCenzo G.C."/>
        </authorList>
    </citation>
    <scope>NUCLEOTIDE SEQUENCE [LARGE SCALE GENOMIC DNA]</scope>
    <source>
        <strain evidence="1 2">LMG 27395</strain>
    </source>
</reference>
<accession>A0ABY8CRS6</accession>
<evidence type="ECO:0000313" key="2">
    <source>
        <dbReference type="Proteomes" id="UP001235547"/>
    </source>
</evidence>
<dbReference type="Proteomes" id="UP001235547">
    <property type="component" value="Chromosome 2"/>
</dbReference>
<gene>
    <name evidence="1" type="ORF">PYH38_000695</name>
</gene>
<dbReference type="CDD" id="cd09871">
    <property type="entry name" value="PIN_MtVapC28-VapC30-like"/>
    <property type="match status" value="1"/>
</dbReference>
<name>A0ABY8CRS6_9HYPH</name>
<organism evidence="1 2">
    <name type="scientific">Sinorhizobium numidicum</name>
    <dbReference type="NCBI Taxonomy" id="680248"/>
    <lineage>
        <taxon>Bacteria</taxon>
        <taxon>Pseudomonadati</taxon>
        <taxon>Pseudomonadota</taxon>
        <taxon>Alphaproteobacteria</taxon>
        <taxon>Hyphomicrobiales</taxon>
        <taxon>Rhizobiaceae</taxon>
        <taxon>Sinorhizobium/Ensifer group</taxon>
        <taxon>Sinorhizobium</taxon>
    </lineage>
</organism>